<keyword evidence="1" id="KW-0548">Nucleotidyltransferase</keyword>
<dbReference type="STRING" id="1237085.Ngar_c25200"/>
<dbReference type="InterPro" id="IPR044876">
    <property type="entry name" value="HRDC_dom_sf"/>
</dbReference>
<dbReference type="Gene3D" id="6.10.140.10">
    <property type="match status" value="1"/>
</dbReference>
<dbReference type="InterPro" id="IPR010924">
    <property type="entry name" value="Rpo4"/>
</dbReference>
<dbReference type="Proteomes" id="UP000008037">
    <property type="component" value="Chromosome"/>
</dbReference>
<dbReference type="GO" id="GO:0000166">
    <property type="term" value="F:nucleotide binding"/>
    <property type="evidence" value="ECO:0007669"/>
    <property type="project" value="InterPro"/>
</dbReference>
<evidence type="ECO:0000313" key="2">
    <source>
        <dbReference type="EMBL" id="AFU59443.1"/>
    </source>
</evidence>
<dbReference type="InParanoid" id="K0IJP5"/>
<keyword evidence="1" id="KW-0963">Cytoplasm</keyword>
<comment type="subcellular location">
    <subcellularLocation>
        <location evidence="1">Cytoplasm</location>
    </subcellularLocation>
</comment>
<dbReference type="KEGG" id="nga:Ngar_c25200"/>
<accession>K0IJP5</accession>
<comment type="function">
    <text evidence="1">DNA-dependent RNA polymerase (RNAP) catalyzes the transcription of DNA into RNA using the four ribonucleoside triphosphates as substrates. This subunit is less well bound than the others.</text>
</comment>
<comment type="similarity">
    <text evidence="1">Belongs to the eukaryotic RPB4 RNA polymerase subunit family.</text>
</comment>
<dbReference type="RefSeq" id="WP_015019978.1">
    <property type="nucleotide sequence ID" value="NC_018719.1"/>
</dbReference>
<dbReference type="EMBL" id="CP002408">
    <property type="protein sequence ID" value="AFU59443.1"/>
    <property type="molecule type" value="Genomic_DNA"/>
</dbReference>
<dbReference type="PANTHER" id="PTHR39646:SF1">
    <property type="entry name" value="DNA-DIRECTED RNA POLYMERASE SUBUNIT RPO4"/>
    <property type="match status" value="1"/>
</dbReference>
<dbReference type="SUPFAM" id="SSF47819">
    <property type="entry name" value="HRDC-like"/>
    <property type="match status" value="1"/>
</dbReference>
<dbReference type="GO" id="GO:0006352">
    <property type="term" value="P:DNA-templated transcription initiation"/>
    <property type="evidence" value="ECO:0007669"/>
    <property type="project" value="InterPro"/>
</dbReference>
<organism evidence="2 3">
    <name type="scientific">Nitrososphaera gargensis (strain Ga9.2)</name>
    <dbReference type="NCBI Taxonomy" id="1237085"/>
    <lineage>
        <taxon>Archaea</taxon>
        <taxon>Nitrososphaerota</taxon>
        <taxon>Nitrososphaeria</taxon>
        <taxon>Nitrososphaerales</taxon>
        <taxon>Nitrososphaeraceae</taxon>
        <taxon>Nitrososphaera</taxon>
    </lineage>
</organism>
<dbReference type="OrthoDB" id="25158at2157"/>
<keyword evidence="3" id="KW-1185">Reference proteome</keyword>
<sequence length="110" mass="12740">MTEIIKKEIVTLPHVKEILESVKPDDMDQIQRWTADYVTKFAKADSKKAQKMVRQLVEQCDLTEEEAVEVVNIMPVSLEELRAFTFGWKKLILTETLEKMLTILKEGTQS</sequence>
<dbReference type="GO" id="GO:0003899">
    <property type="term" value="F:DNA-directed RNA polymerase activity"/>
    <property type="evidence" value="ECO:0007669"/>
    <property type="project" value="UniProtKB-UniRule"/>
</dbReference>
<reference evidence="2 3" key="1">
    <citation type="journal article" date="2012" name="Environ. Microbiol.">
        <title>The genome of the ammonia-oxidizing Candidatus Nitrososphaera gargensis: insights into metabolic versatility and environmental adaptations.</title>
        <authorList>
            <person name="Spang A."/>
            <person name="Poehlein A."/>
            <person name="Offre P."/>
            <person name="Zumbragel S."/>
            <person name="Haider S."/>
            <person name="Rychlik N."/>
            <person name="Nowka B."/>
            <person name="Schmeisser C."/>
            <person name="Lebedeva E.V."/>
            <person name="Rattei T."/>
            <person name="Bohm C."/>
            <person name="Schmid M."/>
            <person name="Galushko A."/>
            <person name="Hatzenpichler R."/>
            <person name="Weinmaier T."/>
            <person name="Daniel R."/>
            <person name="Schleper C."/>
            <person name="Spieck E."/>
            <person name="Streit W."/>
            <person name="Wagner M."/>
        </authorList>
    </citation>
    <scope>NUCLEOTIDE SEQUENCE [LARGE SCALE GENOMIC DNA]</scope>
    <source>
        <strain evidence="3">Ga9.2</strain>
    </source>
</reference>
<evidence type="ECO:0000256" key="1">
    <source>
        <dbReference type="HAMAP-Rule" id="MF_00864"/>
    </source>
</evidence>
<proteinExistence type="inferred from homology"/>
<dbReference type="HOGENOM" id="CLU_2191149_0_0_2"/>
<evidence type="ECO:0000313" key="3">
    <source>
        <dbReference type="Proteomes" id="UP000008037"/>
    </source>
</evidence>
<dbReference type="InterPro" id="IPR005574">
    <property type="entry name" value="Rpb4/RPC9"/>
</dbReference>
<gene>
    <name evidence="2" type="primary">rpb4</name>
    <name evidence="1" type="synonym">rpo4</name>
    <name evidence="1" type="synonym">rpoF</name>
    <name evidence="2" type="ordered locus">Ngar_c25200</name>
</gene>
<keyword evidence="1" id="KW-0804">Transcription</keyword>
<comment type="subunit">
    <text evidence="1">Part of the RNA polymerase complex. Forms a stalk with Rpo7 that extends from the main structure.</text>
</comment>
<dbReference type="Pfam" id="PF03874">
    <property type="entry name" value="RNA_pol_Rpb4"/>
    <property type="match status" value="1"/>
</dbReference>
<comment type="catalytic activity">
    <reaction evidence="1">
        <text>RNA(n) + a ribonucleoside 5'-triphosphate = RNA(n+1) + diphosphate</text>
        <dbReference type="Rhea" id="RHEA:21248"/>
        <dbReference type="Rhea" id="RHEA-COMP:14527"/>
        <dbReference type="Rhea" id="RHEA-COMP:17342"/>
        <dbReference type="ChEBI" id="CHEBI:33019"/>
        <dbReference type="ChEBI" id="CHEBI:61557"/>
        <dbReference type="ChEBI" id="CHEBI:140395"/>
        <dbReference type="EC" id="2.7.7.6"/>
    </reaction>
</comment>
<dbReference type="GO" id="GO:0000428">
    <property type="term" value="C:DNA-directed RNA polymerase complex"/>
    <property type="evidence" value="ECO:0007669"/>
    <property type="project" value="UniProtKB-KW"/>
</dbReference>
<name>K0IJP5_NITGG</name>
<dbReference type="PANTHER" id="PTHR39646">
    <property type="entry name" value="RNA POLYMERASE RPB4"/>
    <property type="match status" value="1"/>
</dbReference>
<dbReference type="GO" id="GO:0005737">
    <property type="term" value="C:cytoplasm"/>
    <property type="evidence" value="ECO:0007669"/>
    <property type="project" value="UniProtKB-SubCell"/>
</dbReference>
<dbReference type="HAMAP" id="MF_00864">
    <property type="entry name" value="RNApol_arch_Rpo4"/>
    <property type="match status" value="1"/>
</dbReference>
<dbReference type="GeneID" id="13794538"/>
<keyword evidence="1" id="KW-0808">Transferase</keyword>
<keyword evidence="1" id="KW-0240">DNA-directed RNA polymerase</keyword>
<dbReference type="InterPro" id="IPR010997">
    <property type="entry name" value="HRDC-like_sf"/>
</dbReference>
<dbReference type="AlphaFoldDB" id="K0IJP5"/>
<protein>
    <recommendedName>
        <fullName evidence="1">DNA-directed RNA polymerase subunit Rpo4</fullName>
        <ecNumber evidence="1">2.7.7.6</ecNumber>
    </recommendedName>
    <alternativeName>
        <fullName evidence="1">DNA-directed RNA polymerase subunit F</fullName>
    </alternativeName>
</protein>
<dbReference type="Gene3D" id="1.10.150.80">
    <property type="entry name" value="HRDC domain"/>
    <property type="match status" value="1"/>
</dbReference>
<dbReference type="PIRSF" id="PIRSF005053">
    <property type="entry name" value="RNA_pol_F_arch"/>
    <property type="match status" value="1"/>
</dbReference>
<dbReference type="EC" id="2.7.7.6" evidence="1"/>